<feature type="signal peptide" evidence="1">
    <location>
        <begin position="1"/>
        <end position="21"/>
    </location>
</feature>
<dbReference type="OrthoDB" id="1466659at2"/>
<name>A0A2U2XA27_9FLAO</name>
<evidence type="ECO:0000313" key="3">
    <source>
        <dbReference type="Proteomes" id="UP000245370"/>
    </source>
</evidence>
<accession>A0A2U2XA27</accession>
<keyword evidence="3" id="KW-1185">Reference proteome</keyword>
<evidence type="ECO:0000256" key="1">
    <source>
        <dbReference type="SAM" id="SignalP"/>
    </source>
</evidence>
<sequence length="284" mass="31232">MKKKIIFILILMSVVFQPAIAQRKSKLNTNGQGTLFAQVGYNRSAYSNSDVSLNGNFYDVVLNNTVIQDNAEGKGMGSFLSSSSPQINIKLGYFIQPKWAITLGFDRYNTFFEDNQSVGLEGTFTPEAHSNYIGAVDDEILLTRDQFSIAQSRGINFLSIGVQRNDQHFKSRKAEFAFHTLYGIQAGPLLTQVDYTYDGYVSPSVSSLSGIGVAANIGIRLQFMQYIYLQLELDGGLLNQNNIKLSSNGDTTGKQVVGFISPSVHLGFNILAGSKDKCGTCPQW</sequence>
<evidence type="ECO:0008006" key="4">
    <source>
        <dbReference type="Google" id="ProtNLM"/>
    </source>
</evidence>
<organism evidence="2 3">
    <name type="scientific">Brumimicrobium oceani</name>
    <dbReference type="NCBI Taxonomy" id="2100725"/>
    <lineage>
        <taxon>Bacteria</taxon>
        <taxon>Pseudomonadati</taxon>
        <taxon>Bacteroidota</taxon>
        <taxon>Flavobacteriia</taxon>
        <taxon>Flavobacteriales</taxon>
        <taxon>Crocinitomicaceae</taxon>
        <taxon>Brumimicrobium</taxon>
    </lineage>
</organism>
<reference evidence="2 3" key="1">
    <citation type="submission" date="2018-05" db="EMBL/GenBank/DDBJ databases">
        <title>Brumimicrobium oceani sp. nov., isolated from coastal sediment.</title>
        <authorList>
            <person name="Kou Y."/>
        </authorList>
    </citation>
    <scope>NUCLEOTIDE SEQUENCE [LARGE SCALE GENOMIC DNA]</scope>
    <source>
        <strain evidence="2 3">C305</strain>
    </source>
</reference>
<gene>
    <name evidence="2" type="ORF">DIT68_13045</name>
</gene>
<proteinExistence type="predicted"/>
<dbReference type="EMBL" id="QFRJ01000012">
    <property type="protein sequence ID" value="PWH84646.1"/>
    <property type="molecule type" value="Genomic_DNA"/>
</dbReference>
<comment type="caution">
    <text evidence="2">The sequence shown here is derived from an EMBL/GenBank/DDBJ whole genome shotgun (WGS) entry which is preliminary data.</text>
</comment>
<reference evidence="2 3" key="2">
    <citation type="submission" date="2018-05" db="EMBL/GenBank/DDBJ databases">
        <authorList>
            <person name="Lanie J.A."/>
            <person name="Ng W.-L."/>
            <person name="Kazmierczak K.M."/>
            <person name="Andrzejewski T.M."/>
            <person name="Davidsen T.M."/>
            <person name="Wayne K.J."/>
            <person name="Tettelin H."/>
            <person name="Glass J.I."/>
            <person name="Rusch D."/>
            <person name="Podicherti R."/>
            <person name="Tsui H.-C.T."/>
            <person name="Winkler M.E."/>
        </authorList>
    </citation>
    <scope>NUCLEOTIDE SEQUENCE [LARGE SCALE GENOMIC DNA]</scope>
    <source>
        <strain evidence="2 3">C305</strain>
    </source>
</reference>
<dbReference type="Proteomes" id="UP000245370">
    <property type="component" value="Unassembled WGS sequence"/>
</dbReference>
<feature type="chain" id="PRO_5015744663" description="Outer membrane protein beta-barrel domain-containing protein" evidence="1">
    <location>
        <begin position="22"/>
        <end position="284"/>
    </location>
</feature>
<keyword evidence="1" id="KW-0732">Signal</keyword>
<evidence type="ECO:0000313" key="2">
    <source>
        <dbReference type="EMBL" id="PWH84646.1"/>
    </source>
</evidence>
<dbReference type="AlphaFoldDB" id="A0A2U2XA27"/>
<protein>
    <recommendedName>
        <fullName evidence="4">Outer membrane protein beta-barrel domain-containing protein</fullName>
    </recommendedName>
</protein>
<dbReference type="RefSeq" id="WP_109360258.1">
    <property type="nucleotide sequence ID" value="NZ_QFRJ01000012.1"/>
</dbReference>